<reference evidence="1 2" key="1">
    <citation type="submission" date="2018-10" db="EMBL/GenBank/DDBJ databases">
        <title>Genomic Encyclopedia of Type Strains, Phase IV (KMG-IV): sequencing the most valuable type-strain genomes for metagenomic binning, comparative biology and taxonomic classification.</title>
        <authorList>
            <person name="Goeker M."/>
        </authorList>
    </citation>
    <scope>NUCLEOTIDE SEQUENCE [LARGE SCALE GENOMIC DNA]</scope>
    <source>
        <strain evidence="1 2">DSM 26916</strain>
    </source>
</reference>
<dbReference type="RefSeq" id="WP_121243269.1">
    <property type="nucleotide sequence ID" value="NZ_BHVV01000002.1"/>
</dbReference>
<dbReference type="Proteomes" id="UP000268908">
    <property type="component" value="Unassembled WGS sequence"/>
</dbReference>
<proteinExistence type="predicted"/>
<gene>
    <name evidence="1" type="ORF">DFR35_2778</name>
</gene>
<accession>A0A497X881</accession>
<protein>
    <submittedName>
        <fullName evidence="1">Uncharacterized protein</fullName>
    </submittedName>
</protein>
<organism evidence="1 2">
    <name type="scientific">Sulfurisoma sediminicola</name>
    <dbReference type="NCBI Taxonomy" id="1381557"/>
    <lineage>
        <taxon>Bacteria</taxon>
        <taxon>Pseudomonadati</taxon>
        <taxon>Pseudomonadota</taxon>
        <taxon>Betaproteobacteria</taxon>
        <taxon>Nitrosomonadales</taxon>
        <taxon>Sterolibacteriaceae</taxon>
        <taxon>Sulfurisoma</taxon>
    </lineage>
</organism>
<dbReference type="AlphaFoldDB" id="A0A497X881"/>
<name>A0A497X881_9PROT</name>
<sequence length="83" mass="9221">MISVPQTMRALLIGVFGIPLLNACTDKPHLTMEEKTRFVAELIAERSECNGHWVKLSVPAKDERDLSQSYEAAKAAHCLKPDV</sequence>
<comment type="caution">
    <text evidence="1">The sequence shown here is derived from an EMBL/GenBank/DDBJ whole genome shotgun (WGS) entry which is preliminary data.</text>
</comment>
<dbReference type="EMBL" id="RCCI01000008">
    <property type="protein sequence ID" value="RLJ62135.1"/>
    <property type="molecule type" value="Genomic_DNA"/>
</dbReference>
<keyword evidence="2" id="KW-1185">Reference proteome</keyword>
<evidence type="ECO:0000313" key="1">
    <source>
        <dbReference type="EMBL" id="RLJ62135.1"/>
    </source>
</evidence>
<evidence type="ECO:0000313" key="2">
    <source>
        <dbReference type="Proteomes" id="UP000268908"/>
    </source>
</evidence>